<feature type="compositionally biased region" description="Polar residues" evidence="1">
    <location>
        <begin position="317"/>
        <end position="341"/>
    </location>
</feature>
<feature type="region of interest" description="Disordered" evidence="1">
    <location>
        <begin position="556"/>
        <end position="632"/>
    </location>
</feature>
<feature type="compositionally biased region" description="Low complexity" evidence="1">
    <location>
        <begin position="1198"/>
        <end position="1209"/>
    </location>
</feature>
<dbReference type="PANTHER" id="PTHR31115">
    <property type="entry name" value="OS05G0107300 PROTEIN"/>
    <property type="match status" value="1"/>
</dbReference>
<feature type="region of interest" description="Disordered" evidence="1">
    <location>
        <begin position="1"/>
        <end position="44"/>
    </location>
</feature>
<dbReference type="AlphaFoldDB" id="A0A0K9PAF3"/>
<proteinExistence type="predicted"/>
<feature type="region of interest" description="Disordered" evidence="1">
    <location>
        <begin position="516"/>
        <end position="541"/>
    </location>
</feature>
<evidence type="ECO:0000313" key="3">
    <source>
        <dbReference type="Proteomes" id="UP000036987"/>
    </source>
</evidence>
<feature type="compositionally biased region" description="Low complexity" evidence="1">
    <location>
        <begin position="10"/>
        <end position="22"/>
    </location>
</feature>
<accession>A0A0K9PAF3</accession>
<feature type="compositionally biased region" description="Basic and acidic residues" evidence="1">
    <location>
        <begin position="558"/>
        <end position="568"/>
    </location>
</feature>
<name>A0A0K9PAF3_ZOSMR</name>
<feature type="region of interest" description="Disordered" evidence="1">
    <location>
        <begin position="1101"/>
        <end position="1153"/>
    </location>
</feature>
<feature type="compositionally biased region" description="Polar residues" evidence="1">
    <location>
        <begin position="421"/>
        <end position="435"/>
    </location>
</feature>
<feature type="region of interest" description="Disordered" evidence="1">
    <location>
        <begin position="416"/>
        <end position="459"/>
    </location>
</feature>
<organism evidence="2 3">
    <name type="scientific">Zostera marina</name>
    <name type="common">Eelgrass</name>
    <dbReference type="NCBI Taxonomy" id="29655"/>
    <lineage>
        <taxon>Eukaryota</taxon>
        <taxon>Viridiplantae</taxon>
        <taxon>Streptophyta</taxon>
        <taxon>Embryophyta</taxon>
        <taxon>Tracheophyta</taxon>
        <taxon>Spermatophyta</taxon>
        <taxon>Magnoliopsida</taxon>
        <taxon>Liliopsida</taxon>
        <taxon>Zosteraceae</taxon>
        <taxon>Zostera</taxon>
    </lineage>
</organism>
<dbReference type="OMA" id="ENGGFHE"/>
<dbReference type="EMBL" id="LFYR01000981">
    <property type="protein sequence ID" value="KMZ66068.1"/>
    <property type="molecule type" value="Genomic_DNA"/>
</dbReference>
<dbReference type="PANTHER" id="PTHR31115:SF2">
    <property type="entry name" value="OS05G0107300 PROTEIN"/>
    <property type="match status" value="1"/>
</dbReference>
<reference evidence="3" key="1">
    <citation type="journal article" date="2016" name="Nature">
        <title>The genome of the seagrass Zostera marina reveals angiosperm adaptation to the sea.</title>
        <authorList>
            <person name="Olsen J.L."/>
            <person name="Rouze P."/>
            <person name="Verhelst B."/>
            <person name="Lin Y.-C."/>
            <person name="Bayer T."/>
            <person name="Collen J."/>
            <person name="Dattolo E."/>
            <person name="De Paoli E."/>
            <person name="Dittami S."/>
            <person name="Maumus F."/>
            <person name="Michel G."/>
            <person name="Kersting A."/>
            <person name="Lauritano C."/>
            <person name="Lohaus R."/>
            <person name="Toepel M."/>
            <person name="Tonon T."/>
            <person name="Vanneste K."/>
            <person name="Amirebrahimi M."/>
            <person name="Brakel J."/>
            <person name="Bostroem C."/>
            <person name="Chovatia M."/>
            <person name="Grimwood J."/>
            <person name="Jenkins J.W."/>
            <person name="Jueterbock A."/>
            <person name="Mraz A."/>
            <person name="Stam W.T."/>
            <person name="Tice H."/>
            <person name="Bornberg-Bauer E."/>
            <person name="Green P.J."/>
            <person name="Pearson G.A."/>
            <person name="Procaccini G."/>
            <person name="Duarte C.M."/>
            <person name="Schmutz J."/>
            <person name="Reusch T.B.H."/>
            <person name="Van de Peer Y."/>
        </authorList>
    </citation>
    <scope>NUCLEOTIDE SEQUENCE [LARGE SCALE GENOMIC DNA]</scope>
    <source>
        <strain evidence="3">cv. Finnish</strain>
    </source>
</reference>
<keyword evidence="3" id="KW-1185">Reference proteome</keyword>
<dbReference type="Proteomes" id="UP000036987">
    <property type="component" value="Unassembled WGS sequence"/>
</dbReference>
<comment type="caution">
    <text evidence="2">The sequence shown here is derived from an EMBL/GenBank/DDBJ whole genome shotgun (WGS) entry which is preliminary data.</text>
</comment>
<sequence length="1276" mass="140633">MAGGTRSELASSSPEGSAFASSYLNGQRGSYTGPSMERSGSFRESLDCRVSSSGLGVTKSPNSAIVTDTRTSSSGLMLEPLSFGDQRQNRHGDLRRALGFAFDDHQTRFHQFKPSSSEELKNFKLTLHEIATKAKEKMRYYSEAGLKVDKYRSLAARKKSRSENTTFEKTVGMMAKINHNLSDPQTQRQEERAKNTLPNRRIRSSMSDVRDLRSEGRMNTLSRQNTIVERDKMNMDRDKNMLRTCNGAINLAEDKSRVLSTGGDGWNNNKNMKRKRSAGILANRTPDSERDVKQALPQRFKNEPRPRPSDSVGFRPGSSNGSIVASKSDGGSQPGFCTSRASTKNTVDNITLSNDRREHSSALEKERNLARGVKFAFREDSLVGSQGPLTKGKASRASRAGSVANSASIIRTTGCLDGWEQTPSSNKNQLSNIPNSRKRPLPTGPSSPHVAQWGGQRPHKIRMRRTSLISPVSGHDDSQNVVAGLPASDVGGSAFSKGISGVPYQSNMKFENVDSPTILSESEESGAAEKGNNNGDGGLNASSRKMITVALPVKKNKLPKEEAGDRFRRIGRSGRGLSQPKAGFSLMKEKSENNHTAKPMRNGRPCSDRSESKVGRPPSKKAGDRKSFTRPGQVIHSVSAEITGDCEDDYDELLVAAKNARKSLDQASSNVFWKKMTPFFEPVGSDSLELLKQQIAFAEELDDNFCIAEDKVLVSQEKKDKHAIDTELERLSKTMCSLDEDHQIDETFETDAWLRSVPLSQRLMAAFLPEFETDCKNDNQDSFSQFTTQISSASRCLGDSEGKDKEHLAEIQSEFEITFPNRNGCVALAPNNFRSPVTSNHYSDAKVHSDFIQNGMDRMQNVETDYYNNSPVSRYEQMPLEEKLLLELQSIGFHPETVPDLSDGEDEPIDKDISKLKMMLHQKVKGKFKGLVRLAKVVQSTKMREEKNMEKLALDQHVERAYKKILGGRGNHHGSGIKGGGNKVSKQIALDFGKRALARCRKFESSDQSCFSEAPFRNILFSPSQLNDNTKPNGIQAELNASDLCSHMMAGHGYDRSSVDSLQGLTHTPNQSIAKHEMVSSNRGKKREILLDDVGNAALCSIPGGAKGKRSERERDQNISGRNSVSKIGRPLSGSSRGERKSRTKVKQKTAQLSASGVVLGRNTDADITTTSPLIHESCEARIHVSNTNSYKGNERASSSLQQSQTPSQEILKETEAQHNDLIDSIEVDLGVGDGLGEQDQDFGSWFNIDDDIMGDNDVVGLDIPMDDLAELDMNF</sequence>
<gene>
    <name evidence="2" type="ORF">ZOSMA_2G00800</name>
</gene>
<feature type="region of interest" description="Disordered" evidence="1">
    <location>
        <begin position="383"/>
        <end position="403"/>
    </location>
</feature>
<feature type="region of interest" description="Disordered" evidence="1">
    <location>
        <begin position="262"/>
        <end position="341"/>
    </location>
</feature>
<dbReference type="STRING" id="29655.A0A0K9PAF3"/>
<feature type="region of interest" description="Disordered" evidence="1">
    <location>
        <begin position="180"/>
        <end position="214"/>
    </location>
</feature>
<evidence type="ECO:0000256" key="1">
    <source>
        <dbReference type="SAM" id="MobiDB-lite"/>
    </source>
</evidence>
<protein>
    <submittedName>
        <fullName evidence="2">Uncharacterized protein</fullName>
    </submittedName>
</protein>
<dbReference type="OrthoDB" id="1915143at2759"/>
<evidence type="ECO:0000313" key="2">
    <source>
        <dbReference type="EMBL" id="KMZ66068.1"/>
    </source>
</evidence>
<feature type="region of interest" description="Disordered" evidence="1">
    <location>
        <begin position="1190"/>
        <end position="1210"/>
    </location>
</feature>
<feature type="compositionally biased region" description="Polar residues" evidence="1">
    <location>
        <begin position="23"/>
        <end position="33"/>
    </location>
</feature>